<keyword evidence="1" id="KW-0520">NAD</keyword>
<dbReference type="GO" id="GO:0005576">
    <property type="term" value="C:extracellular region"/>
    <property type="evidence" value="ECO:0007669"/>
    <property type="project" value="InterPro"/>
</dbReference>
<dbReference type="GO" id="GO:0046782">
    <property type="term" value="P:regulation of viral transcription"/>
    <property type="evidence" value="ECO:0007669"/>
    <property type="project" value="UniProtKB-UniRule"/>
</dbReference>
<dbReference type="EC" id="2.4.2.31" evidence="1"/>
<protein>
    <recommendedName>
        <fullName evidence="1">NAD(+)--arginine ADP-ribosyltransferase</fullName>
        <ecNumber evidence="1">2.4.2.31</ecNumber>
    </recommendedName>
    <component>
        <recommendedName>
            <fullName evidence="1">Mature NAD(+)--arginine ADP-ribosyltransferase</fullName>
        </recommendedName>
    </component>
</protein>
<dbReference type="Gene3D" id="3.90.176.10">
    <property type="entry name" value="Toxin ADP-ribosyltransferase, Chain A, domain 1"/>
    <property type="match status" value="1"/>
</dbReference>
<comment type="catalytic activity">
    <reaction evidence="1">
        <text>L-arginyl-[protein] + NAD(+) = N(omega)-(ADP-D-ribosyl)-L-arginyl-[protein] + nicotinamide + H(+)</text>
        <dbReference type="Rhea" id="RHEA:19149"/>
        <dbReference type="Rhea" id="RHEA-COMP:10532"/>
        <dbReference type="Rhea" id="RHEA-COMP:15087"/>
        <dbReference type="ChEBI" id="CHEBI:15378"/>
        <dbReference type="ChEBI" id="CHEBI:17154"/>
        <dbReference type="ChEBI" id="CHEBI:29965"/>
        <dbReference type="ChEBI" id="CHEBI:57540"/>
        <dbReference type="ChEBI" id="CHEBI:142554"/>
        <dbReference type="EC" id="2.4.2.31"/>
    </reaction>
</comment>
<feature type="site" description="Cleavage" evidence="1">
    <location>
        <begin position="6"/>
        <end position="7"/>
    </location>
</feature>
<evidence type="ECO:0000313" key="4">
    <source>
        <dbReference type="Proteomes" id="UP000326777"/>
    </source>
</evidence>
<keyword evidence="1" id="KW-0328">Glycosyltransferase</keyword>
<keyword evidence="1" id="KW-0946">Virion</keyword>
<feature type="site" description="Cleavage" evidence="1">
    <location>
        <begin position="597"/>
        <end position="598"/>
    </location>
</feature>
<evidence type="ECO:0000259" key="2">
    <source>
        <dbReference type="Pfam" id="PF03496"/>
    </source>
</evidence>
<dbReference type="EMBL" id="MN095771">
    <property type="protein sequence ID" value="QFR56153.1"/>
    <property type="molecule type" value="Genomic_DNA"/>
</dbReference>
<dbReference type="Pfam" id="PF03496">
    <property type="entry name" value="ADPrib_exo_Tox"/>
    <property type="match status" value="1"/>
</dbReference>
<evidence type="ECO:0000256" key="1">
    <source>
        <dbReference type="HAMAP-Rule" id="MF_04139"/>
    </source>
</evidence>
<feature type="chain" id="PRO_5042302662" description="NAD(+)--arginine ADP-ribosyltransferase" evidence="1">
    <location>
        <begin position="1"/>
        <end position="653"/>
    </location>
</feature>
<dbReference type="SUPFAM" id="SSF56399">
    <property type="entry name" value="ADP-ribosylation"/>
    <property type="match status" value="1"/>
</dbReference>
<comment type="function">
    <text evidence="1">ADP-ribosyltransferase that efficiently ADP-ribosylates one of the two alpha subunits of host RNA polymerase RPOA on an arginine located in the C-terminal region. ADP-ribosylation of RPOA alpha subunit enhances the transcription of viral early genes. Also ribosylates RPOA subunits beta, beta' and sigma 70 and performs an autoribosylation reaction.</text>
</comment>
<dbReference type="GO" id="GO:0106274">
    <property type="term" value="F:NAD+-protein-arginine ADP-ribosyltransferase activity"/>
    <property type="evidence" value="ECO:0007669"/>
    <property type="project" value="UniProtKB-UniRule"/>
</dbReference>
<dbReference type="GO" id="GO:0016779">
    <property type="term" value="F:nucleotidyltransferase activity"/>
    <property type="evidence" value="ECO:0007669"/>
    <property type="project" value="UniProtKB-KW"/>
</dbReference>
<keyword evidence="1 3" id="KW-0808">Transferase</keyword>
<dbReference type="HAMAP" id="MF_04139">
    <property type="entry name" value="ALT_T4"/>
    <property type="match status" value="1"/>
</dbReference>
<comment type="caution">
    <text evidence="1">Lacks conserved residue(s) required for the propagation of feature annotation.</text>
</comment>
<sequence length="653" mass="72148">MTELNEVMNDDSLVYPVINLKPKLKVPQMWNIKAPGNDTFALRLVSSASEGDAVKNMKQGDKVAIAFVLSVKENGSLVKLQGGFGSDPYGLFATAFETIWETVQAIRLDAVLFRIPIKQVKGQIKGIQRIVERLVMRRSGGQFAMLKELQEHNQKYAFILLYRRSKKIEMIPGLPKLNLDDYFSTKLAGAEVLLDKKTGEEVSKPQAIAKTIAKKMEKISDQVVIAKSKLSRQQLARSQNSFYYGKMTPENMKALDKITSKAPVIVSTDAPVDLLQKAGEEVDHETDFIGTFSVSDARKALTMNGQFGNKIVTDEQLEKFLNRIKKYNKAPLKVKCSMACIKDIVTAGIEEGVFENNDPFSQASREDFISAFLKKYMEEMSNNVQEASDNVSREDTLKGAPASVKSRVSEYTVSWYDSVNPALQGYGAIGFQEKHIATMDKAFEYGTKLEEGTTLWRGMQATESVWDSSIESKLFYFANYVSCSLYPIIFGGFGDVSKQLSGMDHHSTADIDAGDAVPNLDIGSSKVRVGFAISGADKVKVVVPGPLSEYPEEGEVILPRGTTIAFNKVHHGLTARDSHKKAALVEATVIAPEELTESAEIYDGDALLETGKLVKLSDGVFSKFLQESVKVSDKIVWESLVSAMQPLPPKFEI</sequence>
<feature type="active site" evidence="1">
    <location>
        <position position="555"/>
    </location>
</feature>
<accession>A0A5P8PHI4</accession>
<dbReference type="InterPro" id="IPR003540">
    <property type="entry name" value="ADP-ribosyltransferase"/>
</dbReference>
<dbReference type="Proteomes" id="UP000326777">
    <property type="component" value="Genome"/>
</dbReference>
<comment type="PTM">
    <text evidence="1">Proteolytic cleavages at the N- and C-termini by the prohead core protein protease give rise to the mature enzyme.</text>
</comment>
<feature type="domain" description="ADP ribosyltransferase" evidence="2">
    <location>
        <begin position="403"/>
        <end position="590"/>
    </location>
</feature>
<keyword evidence="4" id="KW-1185">Reference proteome</keyword>
<reference evidence="4" key="1">
    <citation type="submission" date="2019-06" db="EMBL/GenBank/DDBJ databases">
        <title>Complete genome sequence of Serratia marcescens phage Muldoon.</title>
        <authorList>
            <person name="Campbell S."/>
            <person name="Atkinson C."/>
            <person name="Moreland R."/>
            <person name="Liu M."/>
            <person name="Ramsey J."/>
            <person name="Leavitt J."/>
        </authorList>
    </citation>
    <scope>NUCLEOTIDE SEQUENCE [LARGE SCALE GENOMIC DNA]</scope>
</reference>
<proteinExistence type="inferred from homology"/>
<gene>
    <name evidence="3" type="ORF">CPT_Muldoon_202</name>
</gene>
<dbReference type="PROSITE" id="PS51996">
    <property type="entry name" value="TR_MART"/>
    <property type="match status" value="1"/>
</dbReference>
<dbReference type="GO" id="GO:0044423">
    <property type="term" value="C:virion component"/>
    <property type="evidence" value="ECO:0007669"/>
    <property type="project" value="UniProtKB-UniRule"/>
</dbReference>
<keyword evidence="1" id="KW-0548">Nucleotidyltransferase</keyword>
<evidence type="ECO:0000313" key="3">
    <source>
        <dbReference type="EMBL" id="QFR56153.1"/>
    </source>
</evidence>
<organism evidence="3 4">
    <name type="scientific">Serratia phage Muldoon</name>
    <dbReference type="NCBI Taxonomy" id="2601678"/>
    <lineage>
        <taxon>Viruses</taxon>
        <taxon>Duplodnaviria</taxon>
        <taxon>Heunggongvirae</taxon>
        <taxon>Uroviricota</taxon>
        <taxon>Caudoviricetes</taxon>
        <taxon>Muldoonvirus</taxon>
        <taxon>Muldoonvirus muldoon</taxon>
    </lineage>
</organism>
<comment type="similarity">
    <text evidence="1">Belongs to the Tevenvirinae NAD(+)--arginine ADP-ribosyltransferase family.</text>
</comment>
<comment type="subcellular location">
    <subcellularLocation>
        <location evidence="1">Virion</location>
    </subcellularLocation>
    <text evidence="1">About 25-50 copies per virion. This protein is injected into the bacterial cell along with the viral DNA.</text>
</comment>
<name>A0A5P8PHI4_9CAUD</name>
<dbReference type="InterPro" id="IPR016225">
    <property type="entry name" value="Phage_T4_Alt-like"/>
</dbReference>